<dbReference type="NCBIfam" id="TIGR02464">
    <property type="entry name" value="ribofla_fusion"/>
    <property type="match status" value="1"/>
</dbReference>
<name>A0ABP8JHP7_9BACT</name>
<evidence type="ECO:0000256" key="2">
    <source>
        <dbReference type="ARBA" id="ARBA00000751"/>
    </source>
</evidence>
<feature type="domain" description="NADAR" evidence="3">
    <location>
        <begin position="31"/>
        <end position="190"/>
    </location>
</feature>
<protein>
    <submittedName>
        <fullName evidence="4">NADAR domain-containing protein</fullName>
    </submittedName>
</protein>
<organism evidence="4 5">
    <name type="scientific">Hymenobacter koreensis</name>
    <dbReference type="NCBI Taxonomy" id="1084523"/>
    <lineage>
        <taxon>Bacteria</taxon>
        <taxon>Pseudomonadati</taxon>
        <taxon>Bacteroidota</taxon>
        <taxon>Cytophagia</taxon>
        <taxon>Cytophagales</taxon>
        <taxon>Hymenobacteraceae</taxon>
        <taxon>Hymenobacter</taxon>
    </lineage>
</organism>
<comment type="catalytic activity">
    <reaction evidence="1">
        <text>5-amino-6-(5-phospho-D-ribosylamino)uracil + H2O = 5,6-diaminouracil + D-ribose 5-phosphate</text>
        <dbReference type="Rhea" id="RHEA:55020"/>
        <dbReference type="ChEBI" id="CHEBI:15377"/>
        <dbReference type="ChEBI" id="CHEBI:46252"/>
        <dbReference type="ChEBI" id="CHEBI:58453"/>
        <dbReference type="ChEBI" id="CHEBI:78346"/>
    </reaction>
</comment>
<dbReference type="Proteomes" id="UP001500454">
    <property type="component" value="Unassembled WGS sequence"/>
</dbReference>
<evidence type="ECO:0000259" key="3">
    <source>
        <dbReference type="Pfam" id="PF08719"/>
    </source>
</evidence>
<dbReference type="Gene3D" id="1.10.357.40">
    <property type="entry name" value="YbiA-like"/>
    <property type="match status" value="1"/>
</dbReference>
<reference evidence="5" key="1">
    <citation type="journal article" date="2019" name="Int. J. Syst. Evol. Microbiol.">
        <title>The Global Catalogue of Microorganisms (GCM) 10K type strain sequencing project: providing services to taxonomists for standard genome sequencing and annotation.</title>
        <authorList>
            <consortium name="The Broad Institute Genomics Platform"/>
            <consortium name="The Broad Institute Genome Sequencing Center for Infectious Disease"/>
            <person name="Wu L."/>
            <person name="Ma J."/>
        </authorList>
    </citation>
    <scope>NUCLEOTIDE SEQUENCE [LARGE SCALE GENOMIC DNA]</scope>
    <source>
        <strain evidence="5">JCM 17924</strain>
    </source>
</reference>
<evidence type="ECO:0000256" key="1">
    <source>
        <dbReference type="ARBA" id="ARBA00000022"/>
    </source>
</evidence>
<dbReference type="CDD" id="cd15457">
    <property type="entry name" value="NADAR"/>
    <property type="match status" value="1"/>
</dbReference>
<sequence length="192" mass="21448">MKSAPLPSAITDLVSLRQAVAQGQALKYLFFWGHTPIPNARTVGKECLSQWYPAAFEVDGERYVTAEHFMMAEKARLFGDEAIRTKILSAKHPDQAKRLGREVLHFDAETWDAARFNIVVRGCTAKFEQHPALRAYLLTTGDRVLVEASPVDTIWGIGLPQQDARALNPAAWQGLNLLGFAMMEVRTRLQAL</sequence>
<comment type="catalytic activity">
    <reaction evidence="2">
        <text>2,5-diamino-6-hydroxy-4-(5-phosphoribosylamino)-pyrimidine + H2O = 2,5,6-triamino-4-hydroxypyrimidine + D-ribose 5-phosphate</text>
        <dbReference type="Rhea" id="RHEA:23436"/>
        <dbReference type="ChEBI" id="CHEBI:15377"/>
        <dbReference type="ChEBI" id="CHEBI:58614"/>
        <dbReference type="ChEBI" id="CHEBI:78346"/>
        <dbReference type="ChEBI" id="CHEBI:137796"/>
    </reaction>
</comment>
<dbReference type="InterPro" id="IPR012816">
    <property type="entry name" value="NADAR"/>
</dbReference>
<dbReference type="Pfam" id="PF08719">
    <property type="entry name" value="NADAR"/>
    <property type="match status" value="1"/>
</dbReference>
<evidence type="ECO:0000313" key="5">
    <source>
        <dbReference type="Proteomes" id="UP001500454"/>
    </source>
</evidence>
<dbReference type="SUPFAM" id="SSF143990">
    <property type="entry name" value="YbiA-like"/>
    <property type="match status" value="1"/>
</dbReference>
<keyword evidence="5" id="KW-1185">Reference proteome</keyword>
<comment type="caution">
    <text evidence="4">The sequence shown here is derived from an EMBL/GenBank/DDBJ whole genome shotgun (WGS) entry which is preliminary data.</text>
</comment>
<gene>
    <name evidence="4" type="ORF">GCM10023186_39970</name>
</gene>
<proteinExistence type="predicted"/>
<evidence type="ECO:0000313" key="4">
    <source>
        <dbReference type="EMBL" id="GAA4391062.1"/>
    </source>
</evidence>
<dbReference type="InterPro" id="IPR037238">
    <property type="entry name" value="YbiA-like_sf"/>
</dbReference>
<accession>A0ABP8JHP7</accession>
<dbReference type="RefSeq" id="WP_345227084.1">
    <property type="nucleotide sequence ID" value="NZ_BAABHA010000015.1"/>
</dbReference>
<dbReference type="EMBL" id="BAABHA010000015">
    <property type="protein sequence ID" value="GAA4391062.1"/>
    <property type="molecule type" value="Genomic_DNA"/>
</dbReference>